<dbReference type="STRING" id="888741.HMPREF9098_0893"/>
<keyword evidence="3 4" id="KW-0288">FMN</keyword>
<dbReference type="AlphaFoldDB" id="F0EYF9"/>
<comment type="cofactor">
    <cofactor evidence="3">
        <name>Mg(2+)</name>
        <dbReference type="ChEBI" id="CHEBI:18420"/>
    </cofactor>
</comment>
<dbReference type="GO" id="GO:0015937">
    <property type="term" value="P:coenzyme A biosynthetic process"/>
    <property type="evidence" value="ECO:0007669"/>
    <property type="project" value="UniProtKB-UniRule"/>
</dbReference>
<dbReference type="NCBIfam" id="TIGR00521">
    <property type="entry name" value="coaBC_dfp"/>
    <property type="match status" value="1"/>
</dbReference>
<proteinExistence type="inferred from homology"/>
<keyword evidence="3" id="KW-0460">Magnesium</keyword>
<name>F0EYF9_9NEIS</name>
<sequence>MSKHILLAVTGGIAAYKACEIVRLLKKQGHTVTVAMSEAACNFITPQTMQALSGNPVLTQNGGAGNGMTHIQATRAADIMLIAPASANTIAKIAHGFADNLITEMAAARKCPLAIAPAMNVEMWNNPANLRNIQQLQRDGIHILFPAVGEQACGETGIGRMREAEEIAELLPDFWSPKPLYGKKVLLTMGACYEAIDPVRGITNRSSGQMGAALARACRMAGAEVYIVHAHMQAALPVGIRHIHAVESAKEMYDAVMQHVETGMDAFISVAAVADYRAAQVSRQKLKKGQCSAAPVIKLTENPDILRSVAMLPNAPFCVGFAAESENVLANARTKRQKKHVPLMVANDVAVAMGQSSNQIILLDDEQERALPQMSKEQAAKYIVVRMITLMRARAAKAAAAKPKAPNETVKPVEKKQP</sequence>
<keyword evidence="9" id="KW-1185">Reference proteome</keyword>
<dbReference type="EC" id="4.1.1.36" evidence="3"/>
<keyword evidence="3 4" id="KW-0285">Flavoprotein</keyword>
<dbReference type="RefSeq" id="WP_003782236.1">
    <property type="nucleotide sequence ID" value="NZ_GL870929.1"/>
</dbReference>
<accession>F0EYF9</accession>
<comment type="caution">
    <text evidence="3">Lacks conserved residue(s) required for the propagation of feature annotation.</text>
</comment>
<comment type="function">
    <text evidence="4">Catalyzes two steps in the biosynthesis of coenzyme A. In the first step cysteine is conjugated to 4'-phosphopantothenate to form 4-phosphopantothenoylcysteine, in the latter compound is decarboxylated to form 4'-phosphopantotheine.</text>
</comment>
<dbReference type="InterPro" id="IPR036551">
    <property type="entry name" value="Flavin_trans-like"/>
</dbReference>
<feature type="binding site" evidence="3">
    <location>
        <position position="275"/>
    </location>
    <ligand>
        <name>CTP</name>
        <dbReference type="ChEBI" id="CHEBI:37563"/>
    </ligand>
</feature>
<keyword evidence="3 4" id="KW-0436">Ligase</keyword>
<evidence type="ECO:0000313" key="9">
    <source>
        <dbReference type="Proteomes" id="UP000004088"/>
    </source>
</evidence>
<feature type="domain" description="Flavoprotein" evidence="6">
    <location>
        <begin position="3"/>
        <end position="169"/>
    </location>
</feature>
<dbReference type="EMBL" id="AEWV01000015">
    <property type="protein sequence ID" value="EGC17567.1"/>
    <property type="molecule type" value="Genomic_DNA"/>
</dbReference>
<keyword evidence="3" id="KW-0511">Multifunctional enzyme</keyword>
<dbReference type="SUPFAM" id="SSF102645">
    <property type="entry name" value="CoaB-like"/>
    <property type="match status" value="1"/>
</dbReference>
<dbReference type="EC" id="6.3.2.5" evidence="3"/>
<keyword evidence="3" id="KW-0479">Metal-binding</keyword>
<feature type="region of interest" description="Phosphopantothenoylcysteine decarboxylase" evidence="3">
    <location>
        <begin position="1"/>
        <end position="184"/>
    </location>
</feature>
<comment type="similarity">
    <text evidence="3 4">In the C-terminal section; belongs to the PPC synthetase family.</text>
</comment>
<dbReference type="Pfam" id="PF04127">
    <property type="entry name" value="DFP"/>
    <property type="match status" value="1"/>
</dbReference>
<dbReference type="InterPro" id="IPR005252">
    <property type="entry name" value="CoaBC"/>
</dbReference>
<dbReference type="Pfam" id="PF02441">
    <property type="entry name" value="Flavoprotein"/>
    <property type="match status" value="1"/>
</dbReference>
<dbReference type="GO" id="GO:0004632">
    <property type="term" value="F:phosphopantothenate--cysteine ligase activity"/>
    <property type="evidence" value="ECO:0007669"/>
    <property type="project" value="UniProtKB-UniRule"/>
</dbReference>
<comment type="pathway">
    <text evidence="3 4">Cofactor biosynthesis; coenzyme A biosynthesis; CoA from (R)-pantothenate: step 3/5.</text>
</comment>
<comment type="pathway">
    <text evidence="3 4">Cofactor biosynthesis; coenzyme A biosynthesis; CoA from (R)-pantothenate: step 2/5.</text>
</comment>
<dbReference type="HAMAP" id="MF_02225">
    <property type="entry name" value="CoaBC"/>
    <property type="match status" value="1"/>
</dbReference>
<feature type="region of interest" description="Phosphopantothenate--cysteine ligase" evidence="3">
    <location>
        <begin position="185"/>
        <end position="418"/>
    </location>
</feature>
<evidence type="ECO:0000256" key="5">
    <source>
        <dbReference type="SAM" id="MobiDB-lite"/>
    </source>
</evidence>
<reference evidence="8 9" key="1">
    <citation type="submission" date="2011-01" db="EMBL/GenBank/DDBJ databases">
        <authorList>
            <person name="Muzny D."/>
            <person name="Qin X."/>
            <person name="Deng J."/>
            <person name="Jiang H."/>
            <person name="Liu Y."/>
            <person name="Qu J."/>
            <person name="Song X.-Z."/>
            <person name="Zhang L."/>
            <person name="Thornton R."/>
            <person name="Coyle M."/>
            <person name="Francisco L."/>
            <person name="Jackson L."/>
            <person name="Javaid M."/>
            <person name="Korchina V."/>
            <person name="Kovar C."/>
            <person name="Mata R."/>
            <person name="Mathew T."/>
            <person name="Ngo R."/>
            <person name="Nguyen L."/>
            <person name="Nguyen N."/>
            <person name="Okwuonu G."/>
            <person name="Ongeri F."/>
            <person name="Pham C."/>
            <person name="Simmons D."/>
            <person name="Wilczek-Boney K."/>
            <person name="Hale W."/>
            <person name="Jakkamsetti A."/>
            <person name="Pham P."/>
            <person name="Ruth R."/>
            <person name="San Lucas F."/>
            <person name="Warren J."/>
            <person name="Zhang J."/>
            <person name="Zhao Z."/>
            <person name="Zhou C."/>
            <person name="Zhu D."/>
            <person name="Lee S."/>
            <person name="Bess C."/>
            <person name="Blankenburg K."/>
            <person name="Forbes L."/>
            <person name="Fu Q."/>
            <person name="Gubbala S."/>
            <person name="Hirani K."/>
            <person name="Jayaseelan J.C."/>
            <person name="Lara F."/>
            <person name="Munidasa M."/>
            <person name="Palculict T."/>
            <person name="Patil S."/>
            <person name="Pu L.-L."/>
            <person name="Saada N."/>
            <person name="Tang L."/>
            <person name="Weissenberger G."/>
            <person name="Zhu Y."/>
            <person name="Hemphill L."/>
            <person name="Shang Y."/>
            <person name="Youmans B."/>
            <person name="Ayvaz T."/>
            <person name="Ross M."/>
            <person name="Santibanez J."/>
            <person name="Aqrawi P."/>
            <person name="Gross S."/>
            <person name="Joshi V."/>
            <person name="Fowler G."/>
            <person name="Nazareth L."/>
            <person name="Reid J."/>
            <person name="Worley K."/>
            <person name="Petrosino J."/>
            <person name="Highlander S."/>
            <person name="Gibbs R."/>
        </authorList>
    </citation>
    <scope>NUCLEOTIDE SEQUENCE [LARGE SCALE GENOMIC DNA]</scope>
    <source>
        <strain evidence="8 9">ATCC 33394</strain>
    </source>
</reference>
<feature type="binding site" evidence="3">
    <location>
        <begin position="303"/>
        <end position="306"/>
    </location>
    <ligand>
        <name>CTP</name>
        <dbReference type="ChEBI" id="CHEBI:37563"/>
    </ligand>
</feature>
<dbReference type="PANTHER" id="PTHR14359:SF6">
    <property type="entry name" value="PHOSPHOPANTOTHENOYLCYSTEINE DECARBOXYLASE"/>
    <property type="match status" value="1"/>
</dbReference>
<dbReference type="GO" id="GO:0046872">
    <property type="term" value="F:metal ion binding"/>
    <property type="evidence" value="ECO:0007669"/>
    <property type="project" value="UniProtKB-KW"/>
</dbReference>
<dbReference type="Gene3D" id="3.40.50.1950">
    <property type="entry name" value="Flavin prenyltransferase-like"/>
    <property type="match status" value="1"/>
</dbReference>
<dbReference type="GO" id="GO:0071513">
    <property type="term" value="C:phosphopantothenoylcysteine decarboxylase complex"/>
    <property type="evidence" value="ECO:0007669"/>
    <property type="project" value="TreeGrafter"/>
</dbReference>
<feature type="binding site" evidence="3">
    <location>
        <position position="285"/>
    </location>
    <ligand>
        <name>CTP</name>
        <dbReference type="ChEBI" id="CHEBI:37563"/>
    </ligand>
</feature>
<feature type="region of interest" description="Disordered" evidence="5">
    <location>
        <begin position="398"/>
        <end position="418"/>
    </location>
</feature>
<protein>
    <recommendedName>
        <fullName evidence="3">Coenzyme A biosynthesis bifunctional protein CoaBC</fullName>
    </recommendedName>
    <alternativeName>
        <fullName evidence="3">DNA/pantothenate metabolism flavoprotein</fullName>
    </alternativeName>
    <alternativeName>
        <fullName evidence="3">Phosphopantothenoylcysteine synthetase/decarboxylase</fullName>
        <shortName evidence="3">PPCS-PPCDC</shortName>
    </alternativeName>
    <domain>
        <recommendedName>
            <fullName evidence="3">Phosphopantothenoylcysteine decarboxylase</fullName>
            <shortName evidence="3">PPC decarboxylase</shortName>
            <shortName evidence="3">PPC-DC</shortName>
            <ecNumber evidence="3">4.1.1.36</ecNumber>
        </recommendedName>
        <alternativeName>
            <fullName evidence="3">CoaC</fullName>
        </alternativeName>
    </domain>
    <domain>
        <recommendedName>
            <fullName evidence="3">Phosphopantothenate--cysteine ligase</fullName>
            <ecNumber evidence="3">6.3.2.5</ecNumber>
        </recommendedName>
        <alternativeName>
            <fullName evidence="3">CoaB</fullName>
        </alternativeName>
        <alternativeName>
            <fullName evidence="3">Phosphopantothenoylcysteine synthetase</fullName>
            <shortName evidence="3">PPC synthetase</shortName>
            <shortName evidence="3">PPC-S</shortName>
        </alternativeName>
    </domain>
</protein>
<evidence type="ECO:0000313" key="8">
    <source>
        <dbReference type="EMBL" id="EGC17567.1"/>
    </source>
</evidence>
<evidence type="ECO:0000256" key="2">
    <source>
        <dbReference type="ARBA" id="ARBA00023239"/>
    </source>
</evidence>
<evidence type="ECO:0000256" key="4">
    <source>
        <dbReference type="RuleBase" id="RU364078"/>
    </source>
</evidence>
<evidence type="ECO:0000256" key="1">
    <source>
        <dbReference type="ARBA" id="ARBA00022793"/>
    </source>
</evidence>
<evidence type="ECO:0000256" key="3">
    <source>
        <dbReference type="HAMAP-Rule" id="MF_02225"/>
    </source>
</evidence>
<comment type="cofactor">
    <cofactor evidence="3">
        <name>FMN</name>
        <dbReference type="ChEBI" id="CHEBI:58210"/>
    </cofactor>
    <text evidence="3">Binds 1 FMN per subunit.</text>
</comment>
<feature type="binding site" evidence="3">
    <location>
        <position position="321"/>
    </location>
    <ligand>
        <name>CTP</name>
        <dbReference type="ChEBI" id="CHEBI:37563"/>
    </ligand>
</feature>
<comment type="catalytic activity">
    <reaction evidence="3 4">
        <text>N-[(R)-4-phosphopantothenoyl]-L-cysteine + H(+) = (R)-4'-phosphopantetheine + CO2</text>
        <dbReference type="Rhea" id="RHEA:16793"/>
        <dbReference type="ChEBI" id="CHEBI:15378"/>
        <dbReference type="ChEBI" id="CHEBI:16526"/>
        <dbReference type="ChEBI" id="CHEBI:59458"/>
        <dbReference type="ChEBI" id="CHEBI:61723"/>
        <dbReference type="EC" id="4.1.1.36"/>
    </reaction>
</comment>
<dbReference type="InterPro" id="IPR035929">
    <property type="entry name" value="CoaB-like_sf"/>
</dbReference>
<comment type="similarity">
    <text evidence="3 4">In the N-terminal section; belongs to the HFCD (homo-oligomeric flavin containing Cys decarboxylase) superfamily.</text>
</comment>
<dbReference type="GO" id="GO:0015941">
    <property type="term" value="P:pantothenate catabolic process"/>
    <property type="evidence" value="ECO:0007669"/>
    <property type="project" value="InterPro"/>
</dbReference>
<dbReference type="UniPathway" id="UPA00241">
    <property type="reaction ID" value="UER00353"/>
</dbReference>
<dbReference type="HOGENOM" id="CLU_033319_0_1_4"/>
<dbReference type="GO" id="GO:0004633">
    <property type="term" value="F:phosphopantothenoylcysteine decarboxylase activity"/>
    <property type="evidence" value="ECO:0007669"/>
    <property type="project" value="UniProtKB-UniRule"/>
</dbReference>
<feature type="domain" description="DNA/pantothenate metabolism flavoprotein C-terminal" evidence="7">
    <location>
        <begin position="180"/>
        <end position="388"/>
    </location>
</feature>
<dbReference type="InterPro" id="IPR007085">
    <property type="entry name" value="DNA/pantothenate-metab_flavo_C"/>
</dbReference>
<organism evidence="8 9">
    <name type="scientific">Kingella denitrificans ATCC 33394</name>
    <dbReference type="NCBI Taxonomy" id="888741"/>
    <lineage>
        <taxon>Bacteria</taxon>
        <taxon>Pseudomonadati</taxon>
        <taxon>Pseudomonadota</taxon>
        <taxon>Betaproteobacteria</taxon>
        <taxon>Neisseriales</taxon>
        <taxon>Neisseriaceae</taxon>
        <taxon>Kingella</taxon>
    </lineage>
</organism>
<dbReference type="SUPFAM" id="SSF52507">
    <property type="entry name" value="Homo-oligomeric flavin-containing Cys decarboxylases, HFCD"/>
    <property type="match status" value="1"/>
</dbReference>
<feature type="binding site" evidence="3">
    <location>
        <position position="335"/>
    </location>
    <ligand>
        <name>CTP</name>
        <dbReference type="ChEBI" id="CHEBI:37563"/>
    </ligand>
</feature>
<gene>
    <name evidence="3 8" type="primary">coaBC</name>
    <name evidence="8" type="ORF">HMPREF9098_0893</name>
</gene>
<dbReference type="Gene3D" id="3.40.50.10300">
    <property type="entry name" value="CoaB-like"/>
    <property type="match status" value="1"/>
</dbReference>
<dbReference type="Proteomes" id="UP000004088">
    <property type="component" value="Unassembled WGS sequence"/>
</dbReference>
<feature type="binding site" evidence="3">
    <location>
        <position position="339"/>
    </location>
    <ligand>
        <name>CTP</name>
        <dbReference type="ChEBI" id="CHEBI:37563"/>
    </ligand>
</feature>
<comment type="function">
    <text evidence="3">Catalyzes two sequential steps in the biosynthesis of coenzyme A. In the first step cysteine is conjugated to 4'-phosphopantothenate to form 4-phosphopantothenoylcysteine. In the second step the latter compound is decarboxylated to form 4'-phosphopantotheine.</text>
</comment>
<evidence type="ECO:0000259" key="7">
    <source>
        <dbReference type="Pfam" id="PF04127"/>
    </source>
</evidence>
<dbReference type="InterPro" id="IPR003382">
    <property type="entry name" value="Flavoprotein"/>
</dbReference>
<keyword evidence="2 3" id="KW-0456">Lyase</keyword>
<keyword evidence="1 3" id="KW-0210">Decarboxylase</keyword>
<evidence type="ECO:0000259" key="6">
    <source>
        <dbReference type="Pfam" id="PF02441"/>
    </source>
</evidence>
<dbReference type="GO" id="GO:0010181">
    <property type="term" value="F:FMN binding"/>
    <property type="evidence" value="ECO:0007669"/>
    <property type="project" value="UniProtKB-UniRule"/>
</dbReference>
<comment type="caution">
    <text evidence="8">The sequence shown here is derived from an EMBL/GenBank/DDBJ whole genome shotgun (WGS) entry which is preliminary data.</text>
</comment>
<comment type="catalytic activity">
    <reaction evidence="3 4">
        <text>(R)-4'-phosphopantothenate + L-cysteine + CTP = N-[(R)-4-phosphopantothenoyl]-L-cysteine + CMP + diphosphate + H(+)</text>
        <dbReference type="Rhea" id="RHEA:19397"/>
        <dbReference type="ChEBI" id="CHEBI:10986"/>
        <dbReference type="ChEBI" id="CHEBI:15378"/>
        <dbReference type="ChEBI" id="CHEBI:33019"/>
        <dbReference type="ChEBI" id="CHEBI:35235"/>
        <dbReference type="ChEBI" id="CHEBI:37563"/>
        <dbReference type="ChEBI" id="CHEBI:59458"/>
        <dbReference type="ChEBI" id="CHEBI:60377"/>
        <dbReference type="EC" id="6.3.2.5"/>
    </reaction>
</comment>
<dbReference type="PANTHER" id="PTHR14359">
    <property type="entry name" value="HOMO-OLIGOMERIC FLAVIN CONTAINING CYS DECARBOXYLASE FAMILY"/>
    <property type="match status" value="1"/>
</dbReference>
<feature type="active site" description="Proton donor" evidence="3">
    <location>
        <position position="153"/>
    </location>
</feature>